<dbReference type="Proteomes" id="UP001595945">
    <property type="component" value="Unassembled WGS sequence"/>
</dbReference>
<dbReference type="GO" id="GO:0008270">
    <property type="term" value="F:zinc ion binding"/>
    <property type="evidence" value="ECO:0007669"/>
    <property type="project" value="UniProtKB-UniRule"/>
</dbReference>
<keyword evidence="8" id="KW-1185">Reference proteome</keyword>
<dbReference type="Gene3D" id="3.20.20.140">
    <property type="entry name" value="Metal-dependent hydrolases"/>
    <property type="match status" value="1"/>
</dbReference>
<feature type="binding site" evidence="4">
    <location>
        <position position="173"/>
    </location>
    <ligand>
        <name>Zn(2+)</name>
        <dbReference type="ChEBI" id="CHEBI:29105"/>
        <label>2</label>
    </ligand>
</feature>
<comment type="pathway">
    <text evidence="4">Pyrimidine metabolism; UMP biosynthesis via de novo pathway; (S)-dihydroorotate from bicarbonate: step 3/3.</text>
</comment>
<feature type="binding site" evidence="4">
    <location>
        <position position="226"/>
    </location>
    <ligand>
        <name>Zn(2+)</name>
        <dbReference type="ChEBI" id="CHEBI:29105"/>
        <label>2</label>
    </ligand>
</feature>
<dbReference type="Pfam" id="PF01979">
    <property type="entry name" value="Amidohydro_1"/>
    <property type="match status" value="1"/>
</dbReference>
<evidence type="ECO:0000313" key="7">
    <source>
        <dbReference type="EMBL" id="MFC4824777.1"/>
    </source>
</evidence>
<evidence type="ECO:0000256" key="2">
    <source>
        <dbReference type="ARBA" id="ARBA00022801"/>
    </source>
</evidence>
<comment type="caution">
    <text evidence="4">Lacks conserved residue(s) required for the propagation of feature annotation.</text>
</comment>
<dbReference type="AlphaFoldDB" id="A0ABD5Q201"/>
<feature type="binding site" evidence="4">
    <location>
        <position position="89"/>
    </location>
    <ligand>
        <name>substrate</name>
    </ligand>
</feature>
<feature type="binding site" evidence="4">
    <location>
        <position position="294"/>
    </location>
    <ligand>
        <name>Zn(2+)</name>
        <dbReference type="ChEBI" id="CHEBI:29105"/>
        <label>1</label>
    </ligand>
</feature>
<reference evidence="7 8" key="1">
    <citation type="journal article" date="2019" name="Int. J. Syst. Evol. Microbiol.">
        <title>The Global Catalogue of Microorganisms (GCM) 10K type strain sequencing project: providing services to taxonomists for standard genome sequencing and annotation.</title>
        <authorList>
            <consortium name="The Broad Institute Genomics Platform"/>
            <consortium name="The Broad Institute Genome Sequencing Center for Infectious Disease"/>
            <person name="Wu L."/>
            <person name="Ma J."/>
        </authorList>
    </citation>
    <scope>NUCLEOTIDE SEQUENCE [LARGE SCALE GENOMIC DNA]</scope>
    <source>
        <strain evidence="7 8">XZYJ18</strain>
    </source>
</reference>
<comment type="caution">
    <text evidence="7">The sequence shown here is derived from an EMBL/GenBank/DDBJ whole genome shotgun (WGS) entry which is preliminary data.</text>
</comment>
<sequence length="441" mass="47279">MLTIRNATLADGRQVDVRIDTSAGRIAGVGSTLTESGDSIDATGKLLLPGMIDAHVHFRQPGFDHKETWETGSRSAAAGGVTTVVDQPNTDPPTVDGDAFDRKADLAADSYVDYGINGGVTPDWDPDELFDRPVLALGEVFLADSTGEMGIEEDLFREAVERATDEYRVVTVHAEDADLFSEAARERDGDDYDAWSAYRTAEAEAAAVERAVEIGAEADASIHVAHTSTPEGVDAATAGGATCEVTPHHLFLSREDYDELGTFGRMNPPLRSEDRREALFERVADGTVDMVATDHAPHTREEKDASVWDAPSGVPGVETALPLLLEEARKENLSYERVRDLTAANPADVFGLTRKGAVEQGLIADLVLVDPDDSSEIRGEDLHSKCGWTPFEGMAGVFPELTMVRGSVVWADEESPLVPPGGTDESADGEFGDPVGRNVRG</sequence>
<feature type="binding site" evidence="4">
    <location>
        <position position="139"/>
    </location>
    <ligand>
        <name>Zn(2+)</name>
        <dbReference type="ChEBI" id="CHEBI:29105"/>
        <label>2</label>
    </ligand>
</feature>
<dbReference type="GO" id="GO:0004151">
    <property type="term" value="F:dihydroorotase activity"/>
    <property type="evidence" value="ECO:0007669"/>
    <property type="project" value="UniProtKB-UniRule"/>
</dbReference>
<evidence type="ECO:0000313" key="8">
    <source>
        <dbReference type="Proteomes" id="UP001595945"/>
    </source>
</evidence>
<comment type="catalytic activity">
    <reaction evidence="4">
        <text>(S)-dihydroorotate + H2O = N-carbamoyl-L-aspartate + H(+)</text>
        <dbReference type="Rhea" id="RHEA:24296"/>
        <dbReference type="ChEBI" id="CHEBI:15377"/>
        <dbReference type="ChEBI" id="CHEBI:15378"/>
        <dbReference type="ChEBI" id="CHEBI:30864"/>
        <dbReference type="ChEBI" id="CHEBI:32814"/>
        <dbReference type="EC" id="3.5.2.3"/>
    </reaction>
</comment>
<dbReference type="InterPro" id="IPR006680">
    <property type="entry name" value="Amidohydro-rel"/>
</dbReference>
<dbReference type="InterPro" id="IPR032466">
    <property type="entry name" value="Metal_Hydrolase"/>
</dbReference>
<keyword evidence="2 4" id="KW-0378">Hydrolase</keyword>
<accession>A0ABD5Q201</accession>
<feature type="binding site" evidence="4">
    <location>
        <position position="139"/>
    </location>
    <ligand>
        <name>Zn(2+)</name>
        <dbReference type="ChEBI" id="CHEBI:29105"/>
        <label>1</label>
    </ligand>
</feature>
<evidence type="ECO:0000259" key="6">
    <source>
        <dbReference type="Pfam" id="PF01979"/>
    </source>
</evidence>
<dbReference type="PANTHER" id="PTHR43668">
    <property type="entry name" value="ALLANTOINASE"/>
    <property type="match status" value="1"/>
</dbReference>
<dbReference type="CDD" id="cd01318">
    <property type="entry name" value="DHOase_IIb"/>
    <property type="match status" value="1"/>
</dbReference>
<feature type="binding site" evidence="4">
    <location>
        <position position="55"/>
    </location>
    <ligand>
        <name>Zn(2+)</name>
        <dbReference type="ChEBI" id="CHEBI:29105"/>
        <label>1</label>
    </ligand>
</feature>
<organism evidence="7 8">
    <name type="scientific">Halorussus aquaticus</name>
    <dbReference type="NCBI Taxonomy" id="2953748"/>
    <lineage>
        <taxon>Archaea</taxon>
        <taxon>Methanobacteriati</taxon>
        <taxon>Methanobacteriota</taxon>
        <taxon>Stenosarchaea group</taxon>
        <taxon>Halobacteria</taxon>
        <taxon>Halobacteriales</taxon>
        <taxon>Haladaptataceae</taxon>
        <taxon>Halorussus</taxon>
    </lineage>
</organism>
<dbReference type="EMBL" id="JBHSHT010000001">
    <property type="protein sequence ID" value="MFC4824777.1"/>
    <property type="molecule type" value="Genomic_DNA"/>
</dbReference>
<feature type="domain" description="Amidohydrolase-related" evidence="6">
    <location>
        <begin position="47"/>
        <end position="408"/>
    </location>
</feature>
<keyword evidence="4" id="KW-0862">Zinc</keyword>
<dbReference type="PANTHER" id="PTHR43668:SF2">
    <property type="entry name" value="ALLANTOINASE"/>
    <property type="match status" value="1"/>
</dbReference>
<feature type="active site" evidence="4">
    <location>
        <position position="294"/>
    </location>
</feature>
<dbReference type="GeneID" id="73044526"/>
<dbReference type="PROSITE" id="PS00483">
    <property type="entry name" value="DIHYDROOROTASE_2"/>
    <property type="match status" value="1"/>
</dbReference>
<dbReference type="NCBIfam" id="NF002668">
    <property type="entry name" value="PRK02382.1"/>
    <property type="match status" value="1"/>
</dbReference>
<dbReference type="HAMAP" id="MF_00220_A">
    <property type="entry name" value="PyrC_classI_A"/>
    <property type="match status" value="1"/>
</dbReference>
<dbReference type="GO" id="GO:0044205">
    <property type="term" value="P:'de novo' UMP biosynthetic process"/>
    <property type="evidence" value="ECO:0007669"/>
    <property type="project" value="UniProtKB-UniRule"/>
</dbReference>
<keyword evidence="3 4" id="KW-0665">Pyrimidine biosynthesis</keyword>
<feature type="binding site" evidence="4">
    <location>
        <begin position="57"/>
        <end position="59"/>
    </location>
    <ligand>
        <name>substrate</name>
    </ligand>
</feature>
<comment type="similarity">
    <text evidence="4">Belongs to the metallo-dependent hydrolases superfamily. DHOase family. Class I DHOase subfamily.</text>
</comment>
<dbReference type="RefSeq" id="WP_254269503.1">
    <property type="nucleotide sequence ID" value="NZ_CP100400.1"/>
</dbReference>
<comment type="cofactor">
    <cofactor evidence="4">
        <name>Zn(2+)</name>
        <dbReference type="ChEBI" id="CHEBI:29105"/>
    </cofactor>
    <text evidence="4">Binds 2 Zn(2+) ions per subunit.</text>
</comment>
<keyword evidence="1 4" id="KW-0479">Metal-binding</keyword>
<dbReference type="InterPro" id="IPR004722">
    <property type="entry name" value="DHOase"/>
</dbReference>
<evidence type="ECO:0000256" key="1">
    <source>
        <dbReference type="ARBA" id="ARBA00022723"/>
    </source>
</evidence>
<dbReference type="SUPFAM" id="SSF51338">
    <property type="entry name" value="Composite domain of metallo-dependent hydrolases"/>
    <property type="match status" value="1"/>
</dbReference>
<protein>
    <recommendedName>
        <fullName evidence="4">Dihydroorotase</fullName>
        <shortName evidence="4">DHOase</shortName>
        <ecNumber evidence="4">3.5.2.3</ecNumber>
    </recommendedName>
</protein>
<evidence type="ECO:0000256" key="5">
    <source>
        <dbReference type="SAM" id="MobiDB-lite"/>
    </source>
</evidence>
<evidence type="ECO:0000256" key="3">
    <source>
        <dbReference type="ARBA" id="ARBA00022975"/>
    </source>
</evidence>
<feature type="binding site" evidence="4">
    <location>
        <position position="57"/>
    </location>
    <ligand>
        <name>Zn(2+)</name>
        <dbReference type="ChEBI" id="CHEBI:29105"/>
        <label>1</label>
    </ligand>
</feature>
<dbReference type="NCBIfam" id="TIGR00857">
    <property type="entry name" value="pyrC_multi"/>
    <property type="match status" value="1"/>
</dbReference>
<dbReference type="InterPro" id="IPR050138">
    <property type="entry name" value="DHOase/Allantoinase_Hydrolase"/>
</dbReference>
<feature type="binding site" evidence="4">
    <location>
        <position position="298"/>
    </location>
    <ligand>
        <name>substrate</name>
    </ligand>
</feature>
<dbReference type="SUPFAM" id="SSF51556">
    <property type="entry name" value="Metallo-dependent hydrolases"/>
    <property type="match status" value="1"/>
</dbReference>
<dbReference type="InterPro" id="IPR002195">
    <property type="entry name" value="Dihydroorotase_CS"/>
</dbReference>
<gene>
    <name evidence="4" type="primary">pyrC</name>
    <name evidence="7" type="ORF">ACFO9K_10945</name>
</gene>
<dbReference type="PROSITE" id="PS00482">
    <property type="entry name" value="DIHYDROOROTASE_1"/>
    <property type="match status" value="1"/>
</dbReference>
<evidence type="ECO:0000256" key="4">
    <source>
        <dbReference type="HAMAP-Rule" id="MF_00220"/>
    </source>
</evidence>
<name>A0ABD5Q201_9EURY</name>
<proteinExistence type="inferred from homology"/>
<dbReference type="Gene3D" id="2.30.40.10">
    <property type="entry name" value="Urease, subunit C, domain 1"/>
    <property type="match status" value="1"/>
</dbReference>
<dbReference type="InterPro" id="IPR011059">
    <property type="entry name" value="Metal-dep_hydrolase_composite"/>
</dbReference>
<dbReference type="EC" id="3.5.2.3" evidence="4"/>
<comment type="function">
    <text evidence="4">Catalyzes the reversible cyclization of carbamoyl aspartate to dihydroorotate.</text>
</comment>
<feature type="region of interest" description="Disordered" evidence="5">
    <location>
        <begin position="413"/>
        <end position="441"/>
    </location>
</feature>